<dbReference type="InterPro" id="IPR036388">
    <property type="entry name" value="WH-like_DNA-bd_sf"/>
</dbReference>
<sequence>MMDLVDLRTFVRIAELRSVSAAARSLDAPKSSISRSLARLEASIGAVLVERSTRHLRLTDAGTLLLPHALRILNDVDEAGNALGSFAGKPRGTLRVNAPFTFAVGLLAPMLPGFRTRHPDVRVVLTIDNRTIDVLAEEADLVVRIGTLAESGLISRRLATMHLWTCASPAYLAARGVPASVDDLGGHDLLDRADRATKWTFRTGEREEAAVEFQPVMVVPEPAAMLVVLVGGGGIARLPDFLAAPAIARGELVRVLPAHEPESVDVHALYPSHRSLSAKVRVFIDALVVHLKAHPASRIST</sequence>
<evidence type="ECO:0000256" key="2">
    <source>
        <dbReference type="ARBA" id="ARBA00023015"/>
    </source>
</evidence>
<dbReference type="RefSeq" id="WP_282588264.1">
    <property type="nucleotide sequence ID" value="NZ_JAMOIM010000035.1"/>
</dbReference>
<dbReference type="Pfam" id="PF00126">
    <property type="entry name" value="HTH_1"/>
    <property type="match status" value="1"/>
</dbReference>
<keyword evidence="2" id="KW-0805">Transcription regulation</keyword>
<dbReference type="PANTHER" id="PTHR30537:SF5">
    <property type="entry name" value="HTH-TYPE TRANSCRIPTIONAL ACTIVATOR TTDR-RELATED"/>
    <property type="match status" value="1"/>
</dbReference>
<dbReference type="SUPFAM" id="SSF53850">
    <property type="entry name" value="Periplasmic binding protein-like II"/>
    <property type="match status" value="1"/>
</dbReference>
<feature type="domain" description="HTH lysR-type" evidence="5">
    <location>
        <begin position="2"/>
        <end position="59"/>
    </location>
</feature>
<dbReference type="Gene3D" id="3.40.190.290">
    <property type="match status" value="1"/>
</dbReference>
<protein>
    <submittedName>
        <fullName evidence="6">LysR family transcriptional regulator</fullName>
    </submittedName>
</protein>
<evidence type="ECO:0000256" key="1">
    <source>
        <dbReference type="ARBA" id="ARBA00009437"/>
    </source>
</evidence>
<dbReference type="InterPro" id="IPR058163">
    <property type="entry name" value="LysR-type_TF_proteobact-type"/>
</dbReference>
<dbReference type="Gene3D" id="1.10.10.10">
    <property type="entry name" value="Winged helix-like DNA-binding domain superfamily/Winged helix DNA-binding domain"/>
    <property type="match status" value="1"/>
</dbReference>
<dbReference type="Pfam" id="PF03466">
    <property type="entry name" value="LysR_substrate"/>
    <property type="match status" value="1"/>
</dbReference>
<evidence type="ECO:0000313" key="7">
    <source>
        <dbReference type="Proteomes" id="UP001165667"/>
    </source>
</evidence>
<keyword evidence="4" id="KW-0804">Transcription</keyword>
<dbReference type="GO" id="GO:0003677">
    <property type="term" value="F:DNA binding"/>
    <property type="evidence" value="ECO:0007669"/>
    <property type="project" value="UniProtKB-KW"/>
</dbReference>
<dbReference type="SUPFAM" id="SSF46785">
    <property type="entry name" value="Winged helix' DNA-binding domain"/>
    <property type="match status" value="1"/>
</dbReference>
<dbReference type="GO" id="GO:0003700">
    <property type="term" value="F:DNA-binding transcription factor activity"/>
    <property type="evidence" value="ECO:0007669"/>
    <property type="project" value="InterPro"/>
</dbReference>
<gene>
    <name evidence="6" type="ORF">M8523_28410</name>
</gene>
<dbReference type="CDD" id="cd08422">
    <property type="entry name" value="PBP2_CrgA_like"/>
    <property type="match status" value="1"/>
</dbReference>
<accession>A0AA41Z0E3</accession>
<evidence type="ECO:0000313" key="6">
    <source>
        <dbReference type="EMBL" id="MCW6511886.1"/>
    </source>
</evidence>
<evidence type="ECO:0000256" key="3">
    <source>
        <dbReference type="ARBA" id="ARBA00023125"/>
    </source>
</evidence>
<comment type="similarity">
    <text evidence="1">Belongs to the LysR transcriptional regulatory family.</text>
</comment>
<dbReference type="Proteomes" id="UP001165667">
    <property type="component" value="Unassembled WGS sequence"/>
</dbReference>
<dbReference type="FunFam" id="1.10.10.10:FF:000001">
    <property type="entry name" value="LysR family transcriptional regulator"/>
    <property type="match status" value="1"/>
</dbReference>
<evidence type="ECO:0000259" key="5">
    <source>
        <dbReference type="PROSITE" id="PS50931"/>
    </source>
</evidence>
<evidence type="ECO:0000256" key="4">
    <source>
        <dbReference type="ARBA" id="ARBA00023163"/>
    </source>
</evidence>
<dbReference type="InterPro" id="IPR036390">
    <property type="entry name" value="WH_DNA-bd_sf"/>
</dbReference>
<name>A0AA41Z0E3_9HYPH</name>
<keyword evidence="3" id="KW-0238">DNA-binding</keyword>
<dbReference type="InterPro" id="IPR005119">
    <property type="entry name" value="LysR_subst-bd"/>
</dbReference>
<keyword evidence="7" id="KW-1185">Reference proteome</keyword>
<dbReference type="PANTHER" id="PTHR30537">
    <property type="entry name" value="HTH-TYPE TRANSCRIPTIONAL REGULATOR"/>
    <property type="match status" value="1"/>
</dbReference>
<dbReference type="EMBL" id="JAMOIM010000035">
    <property type="protein sequence ID" value="MCW6511886.1"/>
    <property type="molecule type" value="Genomic_DNA"/>
</dbReference>
<dbReference type="InterPro" id="IPR000847">
    <property type="entry name" value="LysR_HTH_N"/>
</dbReference>
<comment type="caution">
    <text evidence="6">The sequence shown here is derived from an EMBL/GenBank/DDBJ whole genome shotgun (WGS) entry which is preliminary data.</text>
</comment>
<dbReference type="AlphaFoldDB" id="A0AA41Z0E3"/>
<dbReference type="PROSITE" id="PS50931">
    <property type="entry name" value="HTH_LYSR"/>
    <property type="match status" value="1"/>
</dbReference>
<organism evidence="6 7">
    <name type="scientific">Lichenifustis flavocetrariae</name>
    <dbReference type="NCBI Taxonomy" id="2949735"/>
    <lineage>
        <taxon>Bacteria</taxon>
        <taxon>Pseudomonadati</taxon>
        <taxon>Pseudomonadota</taxon>
        <taxon>Alphaproteobacteria</taxon>
        <taxon>Hyphomicrobiales</taxon>
        <taxon>Lichenihabitantaceae</taxon>
        <taxon>Lichenifustis</taxon>
    </lineage>
</organism>
<proteinExistence type="inferred from homology"/>
<reference evidence="6" key="1">
    <citation type="submission" date="2022-05" db="EMBL/GenBank/DDBJ databases">
        <authorList>
            <person name="Pankratov T."/>
        </authorList>
    </citation>
    <scope>NUCLEOTIDE SEQUENCE</scope>
    <source>
        <strain evidence="6">BP6-180914</strain>
    </source>
</reference>